<dbReference type="PANTHER" id="PTHR11102">
    <property type="entry name" value="SEL-1-LIKE PROTEIN"/>
    <property type="match status" value="1"/>
</dbReference>
<evidence type="ECO:0000313" key="5">
    <source>
        <dbReference type="Proteomes" id="UP000629468"/>
    </source>
</evidence>
<dbReference type="Pfam" id="PF01239">
    <property type="entry name" value="PPTA"/>
    <property type="match status" value="1"/>
</dbReference>
<dbReference type="GO" id="GO:0008318">
    <property type="term" value="F:protein prenyltransferase activity"/>
    <property type="evidence" value="ECO:0007669"/>
    <property type="project" value="InterPro"/>
</dbReference>
<dbReference type="Proteomes" id="UP000629468">
    <property type="component" value="Unassembled WGS sequence"/>
</dbReference>
<keyword evidence="3" id="KW-1133">Transmembrane helix</keyword>
<dbReference type="InterPro" id="IPR002088">
    <property type="entry name" value="Prenyl_trans_a"/>
</dbReference>
<evidence type="ECO:0000256" key="3">
    <source>
        <dbReference type="SAM" id="Phobius"/>
    </source>
</evidence>
<comment type="caution">
    <text evidence="4">The sequence shown here is derived from an EMBL/GenBank/DDBJ whole genome shotgun (WGS) entry which is preliminary data.</text>
</comment>
<feature type="region of interest" description="Disordered" evidence="2">
    <location>
        <begin position="1256"/>
        <end position="1301"/>
    </location>
</feature>
<dbReference type="GO" id="GO:0005789">
    <property type="term" value="C:endoplasmic reticulum membrane"/>
    <property type="evidence" value="ECO:0007669"/>
    <property type="project" value="TreeGrafter"/>
</dbReference>
<name>A0A8H7F8B9_AGABI</name>
<evidence type="ECO:0000256" key="1">
    <source>
        <dbReference type="ARBA" id="ARBA00038101"/>
    </source>
</evidence>
<dbReference type="PROSITE" id="PS51147">
    <property type="entry name" value="PFTA"/>
    <property type="match status" value="1"/>
</dbReference>
<reference evidence="4 5" key="1">
    <citation type="journal article" name="Sci. Rep.">
        <title>Telomere-to-telomere assembled and centromere annotated genomes of the two main subspecies of the button mushroom Agaricus bisporus reveal especially polymorphic chromosome ends.</title>
        <authorList>
            <person name="Sonnenberg A.S.M."/>
            <person name="Sedaghat-Telgerd N."/>
            <person name="Lavrijssen B."/>
            <person name="Ohm R.A."/>
            <person name="Hendrickx P.M."/>
            <person name="Scholtmeijer K."/>
            <person name="Baars J.J.P."/>
            <person name="van Peer A."/>
        </authorList>
    </citation>
    <scope>NUCLEOTIDE SEQUENCE [LARGE SCALE GENOMIC DNA]</scope>
    <source>
        <strain evidence="4 5">H119_p4</strain>
    </source>
</reference>
<feature type="transmembrane region" description="Helical" evidence="3">
    <location>
        <begin position="1228"/>
        <end position="1247"/>
    </location>
</feature>
<gene>
    <name evidence="4" type="ORF">Agabi119p4_2057</name>
</gene>
<dbReference type="Pfam" id="PF08238">
    <property type="entry name" value="Sel1"/>
    <property type="match status" value="7"/>
</dbReference>
<dbReference type="SUPFAM" id="SSF81901">
    <property type="entry name" value="HCP-like"/>
    <property type="match status" value="3"/>
</dbReference>
<evidence type="ECO:0008006" key="6">
    <source>
        <dbReference type="Google" id="ProtNLM"/>
    </source>
</evidence>
<organism evidence="4 5">
    <name type="scientific">Agaricus bisporus var. burnettii</name>
    <dbReference type="NCBI Taxonomy" id="192524"/>
    <lineage>
        <taxon>Eukaryota</taxon>
        <taxon>Fungi</taxon>
        <taxon>Dikarya</taxon>
        <taxon>Basidiomycota</taxon>
        <taxon>Agaricomycotina</taxon>
        <taxon>Agaricomycetes</taxon>
        <taxon>Agaricomycetidae</taxon>
        <taxon>Agaricales</taxon>
        <taxon>Agaricineae</taxon>
        <taxon>Agaricaceae</taxon>
        <taxon>Agaricus</taxon>
    </lineage>
</organism>
<evidence type="ECO:0000313" key="4">
    <source>
        <dbReference type="EMBL" id="KAF7782681.1"/>
    </source>
</evidence>
<dbReference type="PANTHER" id="PTHR11102:SF147">
    <property type="entry name" value="SEL1L ADAPTOR SUBUNIT OF ERAD E3 UBIQUITIN LIGASE"/>
    <property type="match status" value="1"/>
</dbReference>
<sequence length="1301" mass="144878">MDQHILFLLAGLLEKPLISIEILPGGLQEWMPPASQDFPFVLEDGHLGVPQKILYKLYVAAASLYKEHISVSSVVLLANPAHQTALNTRKKSVARGSLDPSKELDLIALFIRGFKECGKQSIIWDHRRWIFRYQYEAIRPQTLAGWPTSEEASSFPMIPLDILEEECQLIKHACEIYPRNYHAWAHYHWILNVIVVVANRGPGPGGESVQDYHRFLRKEVTSLREWISLHVSDFSAVHLLCTLAVLDRSGPARLVEGIVDEIRKHAVDLVVSYPAHETLWLYLRSALALSAAEDCSGRVLTFNAFHALSLLGLDLFMKMGCGRNICARKIFWLASALVALALVSGATTPTPPDAQDSLSAAAEISLTPSTEDVVPAVTLPPSQATMKEATDAARQQELHQAAEASRAYKQALATLTTLSAYPPSFTFDPSVINNVNSKSFLSAILPNLQGQGPIGSTLRIILKLHYQVVRRLTSVLGLGQETIGIGSRRKDEEQRLKAIKVLDLLEHSAELGNTDALYTLAKVSLFPPTQHFPLDPKRAYDTFSIVAAKTGSASAQAYLGFFHATGYGNIVPSDQAKAQLYFTFAANGGDKSAQMALAYRYWSGIGTTDSCESANAWYGSAAEKAMIEFMSGPPGGRTLPQTPTRLSDLTGGIYGPGASVASSGFGAQRPAIKAGVVRAAGETWEDVLDYYMFNADRGEIDFAYRLGKIYYQGSIYASPGGIGSGSEGVGAIPRNYGRARHYFLQIARQVWPQDPPQTIQMKDDRKLVSYAAACAAYLGRMFLRGEGVKQDFTIARMWFERGSMHGDRESHNGLGIIYREGLGVKANVDTAYIHFLNAAGQDLAEAQVNMGKYHYHKNEFFTATTYLEAAIRNGSPFEAYYYLAEIQAAQALNPNLPSEIVSSSCSMAVSFYKIVAERGVWDDNLLADAERAWISNTEQGREIAMIKWWVAAEQGFEIAQNNLAYILDQDKSMLRLTRFAPNEPSNHTARLALTQWTRAAGQRNIDALVKVGDYYYQGLGVSDDESEHSRLEKAVSYYQSAADTHLSALAMWNLGWMYENGVGVQQDFHLAKRHYDSALDISSDAYVPVTLSLFKLYVRSFWHTLRGGKDGLNIWTSDGEDKEFVAKSKEIRGIGDSPNDNRRDVGTQEDEEFDNDDGHWYMGKAREDFRKRQGNPDYRSEDEDPVQWARDRRNAEEDRDSYFGPEDYFDGAMRNGRVEEADNDIDDFVETMMLVALCLLVSVLLYIRTRMVERMRREQQQQQQHQQNPPANGNHRQAPGQEGGLFPPPGDPARNEWAIMR</sequence>
<proteinExistence type="inferred from homology"/>
<accession>A0A8H7F8B9</accession>
<dbReference type="InterPro" id="IPR006597">
    <property type="entry name" value="Sel1-like"/>
</dbReference>
<dbReference type="Gene3D" id="1.25.40.120">
    <property type="entry name" value="Protein prenylyltransferase"/>
    <property type="match status" value="1"/>
</dbReference>
<dbReference type="Gene3D" id="1.25.40.10">
    <property type="entry name" value="Tetratricopeptide repeat domain"/>
    <property type="match status" value="3"/>
</dbReference>
<comment type="similarity">
    <text evidence="1">Belongs to the sel-1 family.</text>
</comment>
<dbReference type="InterPro" id="IPR050767">
    <property type="entry name" value="Sel1_AlgK"/>
</dbReference>
<dbReference type="SMART" id="SM00671">
    <property type="entry name" value="SEL1"/>
    <property type="match status" value="8"/>
</dbReference>
<feature type="region of interest" description="Disordered" evidence="2">
    <location>
        <begin position="1129"/>
        <end position="1208"/>
    </location>
</feature>
<feature type="compositionally biased region" description="Basic and acidic residues" evidence="2">
    <location>
        <begin position="1129"/>
        <end position="1146"/>
    </location>
</feature>
<dbReference type="EMBL" id="JABXXO010000003">
    <property type="protein sequence ID" value="KAF7782681.1"/>
    <property type="molecule type" value="Genomic_DNA"/>
</dbReference>
<dbReference type="GO" id="GO:0036503">
    <property type="term" value="P:ERAD pathway"/>
    <property type="evidence" value="ECO:0007669"/>
    <property type="project" value="TreeGrafter"/>
</dbReference>
<keyword evidence="3" id="KW-0812">Transmembrane</keyword>
<keyword evidence="3" id="KW-0472">Membrane</keyword>
<feature type="compositionally biased region" description="Basic and acidic residues" evidence="2">
    <location>
        <begin position="1156"/>
        <end position="1171"/>
    </location>
</feature>
<dbReference type="SUPFAM" id="SSF48439">
    <property type="entry name" value="Protein prenylyltransferase"/>
    <property type="match status" value="1"/>
</dbReference>
<dbReference type="InterPro" id="IPR011990">
    <property type="entry name" value="TPR-like_helical_dom_sf"/>
</dbReference>
<protein>
    <recommendedName>
        <fullName evidence="6">HCP-like protein</fullName>
    </recommendedName>
</protein>
<evidence type="ECO:0000256" key="2">
    <source>
        <dbReference type="SAM" id="MobiDB-lite"/>
    </source>
</evidence>